<dbReference type="AlphaFoldDB" id="A0A336KMK6"/>
<keyword evidence="2" id="KW-0809">Transit peptide</keyword>
<dbReference type="GO" id="GO:0005743">
    <property type="term" value="C:mitochondrial inner membrane"/>
    <property type="evidence" value="ECO:0007669"/>
    <property type="project" value="UniProtKB-ARBA"/>
</dbReference>
<evidence type="ECO:0000256" key="5">
    <source>
        <dbReference type="ARBA" id="ARBA00023128"/>
    </source>
</evidence>
<dbReference type="PANTHER" id="PTHR11362">
    <property type="entry name" value="PHOSPHATIDYLETHANOLAMINE-BINDING PROTEIN"/>
    <property type="match status" value="1"/>
</dbReference>
<dbReference type="EMBL" id="UFQT01000452">
    <property type="protein sequence ID" value="SSX24538.1"/>
    <property type="molecule type" value="Genomic_DNA"/>
</dbReference>
<dbReference type="EMBL" id="UFQS01000452">
    <property type="protein sequence ID" value="SSX04173.1"/>
    <property type="molecule type" value="Genomic_DNA"/>
</dbReference>
<keyword evidence="3" id="KW-0689">Ribosomal protein</keyword>
<comment type="similarity">
    <text evidence="7">Belongs to the phosphatidylethanolamine-binding protein family. Mitochondrion-specific ribosomal protein mL38 subfamily.</text>
</comment>
<dbReference type="InterPro" id="IPR035810">
    <property type="entry name" value="PEBP_euk"/>
</dbReference>
<dbReference type="VEuPathDB" id="VectorBase:CSON010906"/>
<dbReference type="InterPro" id="IPR036610">
    <property type="entry name" value="PEBP-like_sf"/>
</dbReference>
<dbReference type="SUPFAM" id="SSF49777">
    <property type="entry name" value="PEBP-like"/>
    <property type="match status" value="1"/>
</dbReference>
<dbReference type="FunFam" id="3.90.280.10:FF:000002">
    <property type="entry name" value="39S ribosomal protein L38, mitochondrial"/>
    <property type="match status" value="1"/>
</dbReference>
<evidence type="ECO:0000256" key="8">
    <source>
        <dbReference type="ARBA" id="ARBA00039444"/>
    </source>
</evidence>
<dbReference type="CDD" id="cd00866">
    <property type="entry name" value="PEBP_euk"/>
    <property type="match status" value="1"/>
</dbReference>
<proteinExistence type="inferred from homology"/>
<dbReference type="InterPro" id="IPR008914">
    <property type="entry name" value="PEBP"/>
</dbReference>
<evidence type="ECO:0000256" key="9">
    <source>
        <dbReference type="ARBA" id="ARBA00041206"/>
    </source>
</evidence>
<protein>
    <recommendedName>
        <fullName evidence="8">Large ribosomal subunit protein mL38</fullName>
    </recommendedName>
    <alternativeName>
        <fullName evidence="9">39S ribosomal protein L38, mitochondrial</fullName>
    </alternativeName>
</protein>
<keyword evidence="4" id="KW-0175">Coiled coil</keyword>
<dbReference type="Gene3D" id="3.90.280.10">
    <property type="entry name" value="PEBP-like"/>
    <property type="match status" value="1"/>
</dbReference>
<name>A0A336KMK6_CULSO</name>
<keyword evidence="6" id="KW-0687">Ribonucleoprotein</keyword>
<evidence type="ECO:0000256" key="2">
    <source>
        <dbReference type="ARBA" id="ARBA00022946"/>
    </source>
</evidence>
<dbReference type="PANTHER" id="PTHR11362:SF133">
    <property type="entry name" value="LARGE RIBOSOMAL SUBUNIT PROTEIN ML38"/>
    <property type="match status" value="1"/>
</dbReference>
<evidence type="ECO:0000256" key="6">
    <source>
        <dbReference type="ARBA" id="ARBA00023274"/>
    </source>
</evidence>
<organism evidence="10">
    <name type="scientific">Culicoides sonorensis</name>
    <name type="common">Biting midge</name>
    <dbReference type="NCBI Taxonomy" id="179676"/>
    <lineage>
        <taxon>Eukaryota</taxon>
        <taxon>Metazoa</taxon>
        <taxon>Ecdysozoa</taxon>
        <taxon>Arthropoda</taxon>
        <taxon>Hexapoda</taxon>
        <taxon>Insecta</taxon>
        <taxon>Pterygota</taxon>
        <taxon>Neoptera</taxon>
        <taxon>Endopterygota</taxon>
        <taxon>Diptera</taxon>
        <taxon>Nematocera</taxon>
        <taxon>Chironomoidea</taxon>
        <taxon>Ceratopogonidae</taxon>
        <taxon>Ceratopogoninae</taxon>
        <taxon>Culicoides</taxon>
        <taxon>Monoculicoides</taxon>
    </lineage>
</organism>
<keyword evidence="5" id="KW-0496">Mitochondrion</keyword>
<dbReference type="OMA" id="NNEYCHW"/>
<reference evidence="10" key="1">
    <citation type="submission" date="2018-04" db="EMBL/GenBank/DDBJ databases">
        <authorList>
            <person name="Go L.Y."/>
            <person name="Mitchell J.A."/>
        </authorList>
    </citation>
    <scope>NUCLEOTIDE SEQUENCE</scope>
    <source>
        <tissue evidence="10">Whole organism</tissue>
    </source>
</reference>
<dbReference type="GO" id="GO:0005762">
    <property type="term" value="C:mitochondrial large ribosomal subunit"/>
    <property type="evidence" value="ECO:0007669"/>
    <property type="project" value="TreeGrafter"/>
</dbReference>
<evidence type="ECO:0000256" key="1">
    <source>
        <dbReference type="ARBA" id="ARBA00004173"/>
    </source>
</evidence>
<evidence type="ECO:0000256" key="7">
    <source>
        <dbReference type="ARBA" id="ARBA00038016"/>
    </source>
</evidence>
<dbReference type="Pfam" id="PF01161">
    <property type="entry name" value="PBP"/>
    <property type="match status" value="1"/>
</dbReference>
<evidence type="ECO:0000256" key="4">
    <source>
        <dbReference type="ARBA" id="ARBA00023054"/>
    </source>
</evidence>
<accession>A0A336KMK6</accession>
<gene>
    <name evidence="10" type="primary">CSON010906</name>
</gene>
<sequence>MLSVLKFTEKTNFTPVILGYFSRNGHTLRGKPPGVARTLEQRLADENPVDPELSKKINIGYPKLKVSRSKELFARLEHMKKMRADPKLEKLSKEGKLQIDMDQVHEDWLKNNGPLQIKRIAEHYKIFEHLFGDAYFVPRVDMQIRYNLSDGETQAPVYYGNLLKPKDAQNAPEVTFDASFSYNNEKVDPSKTLWTLLMTNPDGHFEKENGEYVHWLIIFHFRTNIPGNDVSKGECLVPYLQPFPPKGTGYHRHVFLLFKQEKKLDLSTYRVKEQFDLSKRTFNTPEFYRKLQDDITPAGLSFFQADYDLTLTDFFHKKLNMKEPIYEYDFPKPYYQDQMWFPHKKAFNIYMDRYRDPKQVNKEYLQRKLVDVHPFKDPKPPLKFPNAHPIRGVPSWLRVEIEKRRLNKGKIREINEIF</sequence>
<comment type="subcellular location">
    <subcellularLocation>
        <location evidence="1">Mitochondrion</location>
    </subcellularLocation>
</comment>
<evidence type="ECO:0000313" key="11">
    <source>
        <dbReference type="EMBL" id="SSX24538.1"/>
    </source>
</evidence>
<evidence type="ECO:0000256" key="3">
    <source>
        <dbReference type="ARBA" id="ARBA00022980"/>
    </source>
</evidence>
<reference evidence="11" key="2">
    <citation type="submission" date="2018-07" db="EMBL/GenBank/DDBJ databases">
        <authorList>
            <person name="Quirk P.G."/>
            <person name="Krulwich T.A."/>
        </authorList>
    </citation>
    <scope>NUCLEOTIDE SEQUENCE</scope>
</reference>
<evidence type="ECO:0000313" key="10">
    <source>
        <dbReference type="EMBL" id="SSX04173.1"/>
    </source>
</evidence>